<keyword evidence="4 11" id="KW-0548">Nucleotidyltransferase</keyword>
<evidence type="ECO:0000256" key="4">
    <source>
        <dbReference type="ARBA" id="ARBA00022695"/>
    </source>
</evidence>
<evidence type="ECO:0000256" key="6">
    <source>
        <dbReference type="ARBA" id="ARBA00022777"/>
    </source>
</evidence>
<feature type="domain" description="Cytidyltransferase-like" evidence="13">
    <location>
        <begin position="357"/>
        <end position="452"/>
    </location>
</feature>
<name>A0A212K9C4_9PROT</name>
<feature type="active site" evidence="11">
    <location>
        <position position="276"/>
    </location>
</feature>
<dbReference type="GO" id="GO:0005524">
    <property type="term" value="F:ATP binding"/>
    <property type="evidence" value="ECO:0007669"/>
    <property type="project" value="UniProtKB-UniRule"/>
</dbReference>
<dbReference type="InterPro" id="IPR029056">
    <property type="entry name" value="Ribokinase-like"/>
</dbReference>
<dbReference type="PANTHER" id="PTHR46969:SF1">
    <property type="entry name" value="BIFUNCTIONAL PROTEIN HLDE"/>
    <property type="match status" value="1"/>
</dbReference>
<evidence type="ECO:0000259" key="13">
    <source>
        <dbReference type="Pfam" id="PF01467"/>
    </source>
</evidence>
<gene>
    <name evidence="11 14" type="primary">hldE</name>
    <name evidence="14" type="ORF">KL86APRO_12342</name>
</gene>
<dbReference type="Pfam" id="PF01467">
    <property type="entry name" value="CTP_transf_like"/>
    <property type="match status" value="1"/>
</dbReference>
<proteinExistence type="inferred from homology"/>
<feature type="region of interest" description="Cytidylyltransferase" evidence="11">
    <location>
        <begin position="357"/>
        <end position="489"/>
    </location>
</feature>
<accession>A0A212K9C4</accession>
<comment type="catalytic activity">
    <reaction evidence="10 11">
        <text>D-glycero-beta-D-manno-heptose 1-phosphate + ATP + H(+) = ADP-D-glycero-beta-D-manno-heptose + diphosphate</text>
        <dbReference type="Rhea" id="RHEA:27465"/>
        <dbReference type="ChEBI" id="CHEBI:15378"/>
        <dbReference type="ChEBI" id="CHEBI:30616"/>
        <dbReference type="ChEBI" id="CHEBI:33019"/>
        <dbReference type="ChEBI" id="CHEBI:59967"/>
        <dbReference type="ChEBI" id="CHEBI:61593"/>
        <dbReference type="EC" id="2.7.7.70"/>
    </reaction>
</comment>
<evidence type="ECO:0000259" key="12">
    <source>
        <dbReference type="Pfam" id="PF00294"/>
    </source>
</evidence>
<comment type="catalytic activity">
    <reaction evidence="11">
        <text>D-glycero-beta-D-manno-heptose 7-phosphate + ATP = D-glycero-beta-D-manno-heptose 1,7-bisphosphate + ADP + H(+)</text>
        <dbReference type="Rhea" id="RHEA:27473"/>
        <dbReference type="ChEBI" id="CHEBI:15378"/>
        <dbReference type="ChEBI" id="CHEBI:30616"/>
        <dbReference type="ChEBI" id="CHEBI:60204"/>
        <dbReference type="ChEBI" id="CHEBI:60208"/>
        <dbReference type="ChEBI" id="CHEBI:456216"/>
        <dbReference type="EC" id="2.7.1.167"/>
    </reaction>
</comment>
<evidence type="ECO:0000256" key="11">
    <source>
        <dbReference type="HAMAP-Rule" id="MF_01603"/>
    </source>
</evidence>
<comment type="similarity">
    <text evidence="11">In the N-terminal section; belongs to the carbohydrate kinase PfkB family.</text>
</comment>
<feature type="domain" description="Carbohydrate kinase PfkB" evidence="12">
    <location>
        <begin position="18"/>
        <end position="315"/>
    </location>
</feature>
<dbReference type="GO" id="GO:0033786">
    <property type="term" value="F:heptose-1-phosphate adenylyltransferase activity"/>
    <property type="evidence" value="ECO:0007669"/>
    <property type="project" value="UniProtKB-UniRule"/>
</dbReference>
<sequence length="489" mass="50612">MAIPEGYAKILQRIGEARVMCLGDVMLDHFLYGEVTRISPEAPVPVFRIVRDTLMLGGAGNVARNLSALTAGSVFVACVGDDFAGREVARLLAAEPGVEPCLETLPDRRTTEKSRFVAGVQQLLRADREEISEIGGAAAAAVLAAVRARLSGCRVLALSDYGKGLLSPALLAEVLKLAAAAGVPAVVDPKGRDYARYRGAFLATPNRAELAEATGMPVSGDDEIVSAARHLIASCGIANVLVTRSQDGMTLVEGSGAVTHIAAKAREVFDVSGAGDTVVATVAAALAVGGDLAEAAALANFAGGVVVGKVGTATASLAELYAAADAGGGRDDGKRMRLDLARATVAAWRDQGLRVGFTNGCFDLLHPGHISLLAQARAACDRLVVGLNSDSSVRRLKGAARPIQDEDARARVLSALADVDAVVVFEDDTPIELIRTLAPDVLVKGADYTVETVVGADLVLARGGRVVLASLEDGFSTTRTVNKLTQARS</sequence>
<dbReference type="InterPro" id="IPR011914">
    <property type="entry name" value="RfaE_dom_II"/>
</dbReference>
<dbReference type="Gene3D" id="3.40.50.620">
    <property type="entry name" value="HUPs"/>
    <property type="match status" value="1"/>
</dbReference>
<dbReference type="InterPro" id="IPR004821">
    <property type="entry name" value="Cyt_trans-like"/>
</dbReference>
<dbReference type="NCBIfam" id="TIGR02199">
    <property type="entry name" value="rfaE_dom_II"/>
    <property type="match status" value="1"/>
</dbReference>
<dbReference type="InterPro" id="IPR014729">
    <property type="entry name" value="Rossmann-like_a/b/a_fold"/>
</dbReference>
<dbReference type="PANTHER" id="PTHR46969">
    <property type="entry name" value="BIFUNCTIONAL PROTEIN HLDE"/>
    <property type="match status" value="1"/>
</dbReference>
<dbReference type="EC" id="2.7.1.167" evidence="11"/>
<keyword evidence="9 11" id="KW-0119">Carbohydrate metabolism</keyword>
<evidence type="ECO:0000256" key="3">
    <source>
        <dbReference type="ARBA" id="ARBA00022679"/>
    </source>
</evidence>
<keyword evidence="8 11" id="KW-0511">Multifunctional enzyme</keyword>
<comment type="pathway">
    <text evidence="11">Nucleotide-sugar biosynthesis; ADP-L-glycero-beta-D-manno-heptose biosynthesis; ADP-L-glycero-beta-D-manno-heptose from D-glycero-beta-D-manno-heptose 7-phosphate: step 3/4.</text>
</comment>
<dbReference type="UniPathway" id="UPA00356">
    <property type="reaction ID" value="UER00437"/>
</dbReference>
<dbReference type="InterPro" id="IPR011913">
    <property type="entry name" value="RfaE_dom_I"/>
</dbReference>
<protein>
    <recommendedName>
        <fullName evidence="11">Bifunctional protein HldE</fullName>
    </recommendedName>
    <domain>
        <recommendedName>
            <fullName evidence="11">D-beta-D-heptose 7-phosphate kinase</fullName>
            <ecNumber evidence="11">2.7.1.167</ecNumber>
        </recommendedName>
        <alternativeName>
            <fullName evidence="11">D-beta-D-heptose 7-phosphotransferase</fullName>
        </alternativeName>
        <alternativeName>
            <fullName evidence="11">D-glycero-beta-D-manno-heptose-7-phosphate kinase</fullName>
        </alternativeName>
    </domain>
    <domain>
        <recommendedName>
            <fullName evidence="11">D-beta-D-heptose 1-phosphate adenylyltransferase</fullName>
            <ecNumber evidence="11">2.7.7.70</ecNumber>
        </recommendedName>
        <alternativeName>
            <fullName evidence="11">D-glycero-beta-D-manno-heptose 1-phosphate adenylyltransferase</fullName>
        </alternativeName>
    </domain>
</protein>
<evidence type="ECO:0000313" key="14">
    <source>
        <dbReference type="EMBL" id="SBW08125.1"/>
    </source>
</evidence>
<comment type="function">
    <text evidence="1 11">Catalyzes the phosphorylation of D-glycero-D-manno-heptose 7-phosphate at the C-1 position to selectively form D-glycero-beta-D-manno-heptose-1,7-bisphosphate.</text>
</comment>
<dbReference type="EC" id="2.7.7.70" evidence="11"/>
<dbReference type="AlphaFoldDB" id="A0A212K9C4"/>
<keyword evidence="6 11" id="KW-0418">Kinase</keyword>
<evidence type="ECO:0000256" key="8">
    <source>
        <dbReference type="ARBA" id="ARBA00023268"/>
    </source>
</evidence>
<dbReference type="EMBL" id="FLUO01000001">
    <property type="protein sequence ID" value="SBW08125.1"/>
    <property type="molecule type" value="Genomic_DNA"/>
</dbReference>
<dbReference type="NCBIfam" id="TIGR02198">
    <property type="entry name" value="rfaE_dom_I"/>
    <property type="match status" value="1"/>
</dbReference>
<dbReference type="Pfam" id="PF00294">
    <property type="entry name" value="PfkB"/>
    <property type="match status" value="1"/>
</dbReference>
<comment type="pathway">
    <text evidence="11">Nucleotide-sugar biosynthesis; ADP-L-glycero-beta-D-manno-heptose biosynthesis; ADP-L-glycero-beta-D-manno-heptose from D-glycero-beta-D-manno-heptose 7-phosphate: step 1/4.</text>
</comment>
<evidence type="ECO:0000256" key="1">
    <source>
        <dbReference type="ARBA" id="ARBA00002319"/>
    </source>
</evidence>
<dbReference type="Gene3D" id="3.40.1190.20">
    <property type="match status" value="1"/>
</dbReference>
<dbReference type="SUPFAM" id="SSF52374">
    <property type="entry name" value="Nucleotidylyl transferase"/>
    <property type="match status" value="1"/>
</dbReference>
<keyword evidence="5 11" id="KW-0547">Nucleotide-binding</keyword>
<dbReference type="HAMAP" id="MF_01603">
    <property type="entry name" value="HldE"/>
    <property type="match status" value="1"/>
</dbReference>
<dbReference type="InterPro" id="IPR011611">
    <property type="entry name" value="PfkB_dom"/>
</dbReference>
<dbReference type="GO" id="GO:0097171">
    <property type="term" value="P:ADP-L-glycero-beta-D-manno-heptose biosynthetic process"/>
    <property type="evidence" value="ECO:0007669"/>
    <property type="project" value="UniProtKB-UniPathway"/>
</dbReference>
<dbReference type="GO" id="GO:0005829">
    <property type="term" value="C:cytosol"/>
    <property type="evidence" value="ECO:0007669"/>
    <property type="project" value="TreeGrafter"/>
</dbReference>
<evidence type="ECO:0000256" key="7">
    <source>
        <dbReference type="ARBA" id="ARBA00022840"/>
    </source>
</evidence>
<feature type="region of interest" description="Ribokinase" evidence="11">
    <location>
        <begin position="1"/>
        <end position="330"/>
    </location>
</feature>
<dbReference type="GO" id="GO:0016773">
    <property type="term" value="F:phosphotransferase activity, alcohol group as acceptor"/>
    <property type="evidence" value="ECO:0007669"/>
    <property type="project" value="InterPro"/>
</dbReference>
<dbReference type="NCBIfam" id="TIGR00125">
    <property type="entry name" value="cyt_tran_rel"/>
    <property type="match status" value="1"/>
</dbReference>
<dbReference type="CDD" id="cd01172">
    <property type="entry name" value="RfaE_like"/>
    <property type="match status" value="1"/>
</dbReference>
<dbReference type="InterPro" id="IPR023030">
    <property type="entry name" value="Bifunc_HldE"/>
</dbReference>
<comment type="subunit">
    <text evidence="11">Homodimer.</text>
</comment>
<keyword evidence="3 11" id="KW-0808">Transferase</keyword>
<evidence type="ECO:0000256" key="5">
    <source>
        <dbReference type="ARBA" id="ARBA00022741"/>
    </source>
</evidence>
<comment type="function">
    <text evidence="2 11">Catalyzes the ADP transfer from ATP to D-glycero-beta-D-manno-heptose 1-phosphate, yielding ADP-D-glycero-beta-D-manno-heptose.</text>
</comment>
<feature type="binding site" evidence="11">
    <location>
        <begin position="206"/>
        <end position="209"/>
    </location>
    <ligand>
        <name>ATP</name>
        <dbReference type="ChEBI" id="CHEBI:30616"/>
    </ligand>
</feature>
<dbReference type="SUPFAM" id="SSF53613">
    <property type="entry name" value="Ribokinase-like"/>
    <property type="match status" value="1"/>
</dbReference>
<organism evidence="14">
    <name type="scientific">uncultured Alphaproteobacteria bacterium</name>
    <dbReference type="NCBI Taxonomy" id="91750"/>
    <lineage>
        <taxon>Bacteria</taxon>
        <taxon>Pseudomonadati</taxon>
        <taxon>Pseudomonadota</taxon>
        <taxon>Alphaproteobacteria</taxon>
        <taxon>environmental samples</taxon>
    </lineage>
</organism>
<comment type="similarity">
    <text evidence="11">In the C-terminal section; belongs to the cytidylyltransferase family.</text>
</comment>
<keyword evidence="7 11" id="KW-0067">ATP-binding</keyword>
<dbReference type="GO" id="GO:0033785">
    <property type="term" value="F:heptose 7-phosphate kinase activity"/>
    <property type="evidence" value="ECO:0007669"/>
    <property type="project" value="UniProtKB-UniRule"/>
</dbReference>
<evidence type="ECO:0000256" key="10">
    <source>
        <dbReference type="ARBA" id="ARBA00047428"/>
    </source>
</evidence>
<evidence type="ECO:0000256" key="9">
    <source>
        <dbReference type="ARBA" id="ARBA00023277"/>
    </source>
</evidence>
<reference evidence="14" key="1">
    <citation type="submission" date="2016-04" db="EMBL/GenBank/DDBJ databases">
        <authorList>
            <person name="Evans L.H."/>
            <person name="Alamgir A."/>
            <person name="Owens N."/>
            <person name="Weber N.D."/>
            <person name="Virtaneva K."/>
            <person name="Barbian K."/>
            <person name="Babar A."/>
            <person name="Rosenke K."/>
        </authorList>
    </citation>
    <scope>NUCLEOTIDE SEQUENCE</scope>
    <source>
        <strain evidence="14">86</strain>
    </source>
</reference>
<evidence type="ECO:0000256" key="2">
    <source>
        <dbReference type="ARBA" id="ARBA00003753"/>
    </source>
</evidence>